<dbReference type="Proteomes" id="UP000887566">
    <property type="component" value="Unplaced"/>
</dbReference>
<accession>A0A914VVU4</accession>
<evidence type="ECO:0000313" key="2">
    <source>
        <dbReference type="WBParaSite" id="PSAMB.scaffold249size61517.g3841.t1"/>
    </source>
</evidence>
<protein>
    <submittedName>
        <fullName evidence="2">Uncharacterized protein</fullName>
    </submittedName>
</protein>
<dbReference type="AlphaFoldDB" id="A0A914VVU4"/>
<reference evidence="2" key="1">
    <citation type="submission" date="2022-11" db="UniProtKB">
        <authorList>
            <consortium name="WormBaseParasite"/>
        </authorList>
    </citation>
    <scope>IDENTIFICATION</scope>
</reference>
<evidence type="ECO:0000313" key="1">
    <source>
        <dbReference type="Proteomes" id="UP000887566"/>
    </source>
</evidence>
<organism evidence="1 2">
    <name type="scientific">Plectus sambesii</name>
    <dbReference type="NCBI Taxonomy" id="2011161"/>
    <lineage>
        <taxon>Eukaryota</taxon>
        <taxon>Metazoa</taxon>
        <taxon>Ecdysozoa</taxon>
        <taxon>Nematoda</taxon>
        <taxon>Chromadorea</taxon>
        <taxon>Plectida</taxon>
        <taxon>Plectina</taxon>
        <taxon>Plectoidea</taxon>
        <taxon>Plectidae</taxon>
        <taxon>Plectus</taxon>
    </lineage>
</organism>
<name>A0A914VVU4_9BILA</name>
<dbReference type="WBParaSite" id="PSAMB.scaffold249size61517.g3841.t1">
    <property type="protein sequence ID" value="PSAMB.scaffold249size61517.g3841.t1"/>
    <property type="gene ID" value="PSAMB.scaffold249size61517.g3841"/>
</dbReference>
<sequence length="106" mass="11585">MGSTRTEAARWRALVDGDGGGGGAAARCRMDRRGMGNRLWFRKSTRTTRTGCGSVRCLRLASGRTRSAGRGNDLTVAGGHQRFAPSAPRRCHRKYSRCADKVAFIR</sequence>
<proteinExistence type="predicted"/>
<keyword evidence="1" id="KW-1185">Reference proteome</keyword>